<reference evidence="2" key="1">
    <citation type="submission" date="2023-03" db="EMBL/GenBank/DDBJ databases">
        <authorList>
            <person name="Steffen K."/>
            <person name="Cardenas P."/>
        </authorList>
    </citation>
    <scope>NUCLEOTIDE SEQUENCE</scope>
</reference>
<dbReference type="AlphaFoldDB" id="A0AA35SVK7"/>
<dbReference type="SUPFAM" id="SSF109604">
    <property type="entry name" value="HD-domain/PDEase-like"/>
    <property type="match status" value="1"/>
</dbReference>
<proteinExistence type="predicted"/>
<evidence type="ECO:0000313" key="3">
    <source>
        <dbReference type="Proteomes" id="UP001174909"/>
    </source>
</evidence>
<feature type="compositionally biased region" description="Basic residues" evidence="1">
    <location>
        <begin position="42"/>
        <end position="53"/>
    </location>
</feature>
<dbReference type="Gene3D" id="1.10.3210.10">
    <property type="entry name" value="Hypothetical protein af1432"/>
    <property type="match status" value="2"/>
</dbReference>
<evidence type="ECO:0000256" key="1">
    <source>
        <dbReference type="SAM" id="MobiDB-lite"/>
    </source>
</evidence>
<dbReference type="Proteomes" id="UP001174909">
    <property type="component" value="Unassembled WGS sequence"/>
</dbReference>
<feature type="non-terminal residue" evidence="2">
    <location>
        <position position="1"/>
    </location>
</feature>
<feature type="region of interest" description="Disordered" evidence="1">
    <location>
        <begin position="1"/>
        <end position="53"/>
    </location>
</feature>
<gene>
    <name evidence="2" type="ORF">GBAR_LOCUS20095</name>
</gene>
<feature type="region of interest" description="Disordered" evidence="1">
    <location>
        <begin position="66"/>
        <end position="109"/>
    </location>
</feature>
<protein>
    <submittedName>
        <fullName evidence="2">Deoxyguanosinetriphosphate triphosphohydrolase-like protein</fullName>
    </submittedName>
</protein>
<sequence length="255" mass="27948">ETATGAEGGKPVPIRCQVRKNQGTLDTRRAFAAQDRIPARPGPHHHSNGFRRLKHKTQVFIAPTGDHYVTRSDPYPGGDPDSAHHRKGPQPQRRPGGGHRPGPRPGAHAISATWGEEELDRLHPEGFHHSAQSLRMVEYLGRNGRGLNLTWEVREGIESHSKPREDLMGALKGEDVSLEAQICRISDAVAYLNHDIGDAIRAGVISEDNLPRDCKEVLGTRHSQRIDTMVSDIVRSSWSIADGKRPSDGGSPPSP</sequence>
<evidence type="ECO:0000313" key="2">
    <source>
        <dbReference type="EMBL" id="CAI8035821.1"/>
    </source>
</evidence>
<name>A0AA35SVK7_GEOBA</name>
<comment type="caution">
    <text evidence="2">The sequence shown here is derived from an EMBL/GenBank/DDBJ whole genome shotgun (WGS) entry which is preliminary data.</text>
</comment>
<organism evidence="2 3">
    <name type="scientific">Geodia barretti</name>
    <name type="common">Barrett's horny sponge</name>
    <dbReference type="NCBI Taxonomy" id="519541"/>
    <lineage>
        <taxon>Eukaryota</taxon>
        <taxon>Metazoa</taxon>
        <taxon>Porifera</taxon>
        <taxon>Demospongiae</taxon>
        <taxon>Heteroscleromorpha</taxon>
        <taxon>Tetractinellida</taxon>
        <taxon>Astrophorina</taxon>
        <taxon>Geodiidae</taxon>
        <taxon>Geodia</taxon>
    </lineage>
</organism>
<keyword evidence="3" id="KW-1185">Reference proteome</keyword>
<accession>A0AA35SVK7</accession>
<dbReference type="EMBL" id="CASHTH010002827">
    <property type="protein sequence ID" value="CAI8035821.1"/>
    <property type="molecule type" value="Genomic_DNA"/>
</dbReference>